<dbReference type="PANTHER" id="PTHR34583">
    <property type="entry name" value="ANTIPORTER SUBUNIT MNHC2-RELATED"/>
    <property type="match status" value="1"/>
</dbReference>
<feature type="transmembrane region" description="Helical" evidence="7">
    <location>
        <begin position="75"/>
        <end position="95"/>
    </location>
</feature>
<keyword evidence="9" id="KW-1185">Reference proteome</keyword>
<dbReference type="PANTHER" id="PTHR34583:SF2">
    <property type="entry name" value="ANTIPORTER SUBUNIT MNHC2-RELATED"/>
    <property type="match status" value="1"/>
</dbReference>
<dbReference type="GO" id="GO:0005886">
    <property type="term" value="C:plasma membrane"/>
    <property type="evidence" value="ECO:0007669"/>
    <property type="project" value="UniProtKB-SubCell"/>
</dbReference>
<dbReference type="InterPro" id="IPR050601">
    <property type="entry name" value="CPA3_antiporter_subunitC"/>
</dbReference>
<dbReference type="Proteomes" id="UP000500961">
    <property type="component" value="Chromosome"/>
</dbReference>
<evidence type="ECO:0000313" key="8">
    <source>
        <dbReference type="EMBL" id="QKG79657.1"/>
    </source>
</evidence>
<protein>
    <submittedName>
        <fullName evidence="8">Na+/H+ antiporter subunit C</fullName>
    </submittedName>
</protein>
<keyword evidence="5 7" id="KW-1133">Transmembrane helix</keyword>
<sequence>MEIVLTILTGILFAAGLYLMFQKGMVKLIIGIMMLSYATNLFIFLISRLNRGVPAIINKTENVLSPPFADPIPQALILTAIVIGFGIQAFAIVLIRRVYKVTGTSDMDKLNSSEKID</sequence>
<evidence type="ECO:0000256" key="6">
    <source>
        <dbReference type="ARBA" id="ARBA00023136"/>
    </source>
</evidence>
<comment type="similarity">
    <text evidence="2">Belongs to the CPA3 antiporters (TC 2.A.63) subunit C family.</text>
</comment>
<dbReference type="AlphaFoldDB" id="A0A7D3XFT7"/>
<keyword evidence="6 7" id="KW-0472">Membrane</keyword>
<evidence type="ECO:0000256" key="7">
    <source>
        <dbReference type="SAM" id="Phobius"/>
    </source>
</evidence>
<keyword evidence="3" id="KW-1003">Cell membrane</keyword>
<comment type="subcellular location">
    <subcellularLocation>
        <location evidence="1">Cell membrane</location>
        <topology evidence="1">Multi-pass membrane protein</topology>
    </subcellularLocation>
</comment>
<dbReference type="InterPro" id="IPR039428">
    <property type="entry name" value="NUOK/Mnh_C1-like"/>
</dbReference>
<reference evidence="8 9" key="1">
    <citation type="submission" date="2019-07" db="EMBL/GenBank/DDBJ databases">
        <title>Thalassofilum flectens gen. nov., sp. nov., a novel moderate thermophilic anaerobe from a shallow sea hot spring in Kunashir Island (Russia), representing a new family in the order Bacteroidales, and proposal of Thalassofilacea fam. nov.</title>
        <authorList>
            <person name="Kochetkova T.V."/>
            <person name="Podosokorskaya O.A."/>
            <person name="Novikov A."/>
            <person name="Elcheninov A.G."/>
            <person name="Toshchakov S.V."/>
            <person name="Kublanov I.V."/>
        </authorList>
    </citation>
    <scope>NUCLEOTIDE SEQUENCE [LARGE SCALE GENOMIC DNA]</scope>
    <source>
        <strain evidence="8 9">38-H</strain>
    </source>
</reference>
<accession>A0A7D3XFT7</accession>
<feature type="transmembrane region" description="Helical" evidence="7">
    <location>
        <begin position="6"/>
        <end position="21"/>
    </location>
</feature>
<proteinExistence type="inferred from homology"/>
<evidence type="ECO:0000256" key="1">
    <source>
        <dbReference type="ARBA" id="ARBA00004651"/>
    </source>
</evidence>
<organism evidence="8 9">
    <name type="scientific">Tenuifilum thalassicum</name>
    <dbReference type="NCBI Taxonomy" id="2590900"/>
    <lineage>
        <taxon>Bacteria</taxon>
        <taxon>Pseudomonadati</taxon>
        <taxon>Bacteroidota</taxon>
        <taxon>Bacteroidia</taxon>
        <taxon>Bacteroidales</taxon>
        <taxon>Tenuifilaceae</taxon>
        <taxon>Tenuifilum</taxon>
    </lineage>
</organism>
<dbReference type="NCBIfam" id="NF009302">
    <property type="entry name" value="PRK12659.1"/>
    <property type="match status" value="1"/>
</dbReference>
<evidence type="ECO:0000256" key="4">
    <source>
        <dbReference type="ARBA" id="ARBA00022692"/>
    </source>
</evidence>
<feature type="transmembrane region" description="Helical" evidence="7">
    <location>
        <begin position="28"/>
        <end position="46"/>
    </location>
</feature>
<gene>
    <name evidence="8" type="ORF">FHG85_05075</name>
</gene>
<evidence type="ECO:0000256" key="2">
    <source>
        <dbReference type="ARBA" id="ARBA00010388"/>
    </source>
</evidence>
<dbReference type="NCBIfam" id="NF006573">
    <property type="entry name" value="PRK09094.1"/>
    <property type="match status" value="1"/>
</dbReference>
<dbReference type="RefSeq" id="WP_173073624.1">
    <property type="nucleotide sequence ID" value="NZ_CP041345.1"/>
</dbReference>
<evidence type="ECO:0000256" key="5">
    <source>
        <dbReference type="ARBA" id="ARBA00022989"/>
    </source>
</evidence>
<evidence type="ECO:0000313" key="9">
    <source>
        <dbReference type="Proteomes" id="UP000500961"/>
    </source>
</evidence>
<dbReference type="KEGG" id="ttz:FHG85_05075"/>
<dbReference type="Gene3D" id="1.10.287.3510">
    <property type="match status" value="1"/>
</dbReference>
<dbReference type="Pfam" id="PF00420">
    <property type="entry name" value="Oxidored_q2"/>
    <property type="match status" value="1"/>
</dbReference>
<keyword evidence="4 7" id="KW-0812">Transmembrane</keyword>
<dbReference type="EMBL" id="CP041345">
    <property type="protein sequence ID" value="QKG79657.1"/>
    <property type="molecule type" value="Genomic_DNA"/>
</dbReference>
<name>A0A7D3XFT7_9BACT</name>
<evidence type="ECO:0000256" key="3">
    <source>
        <dbReference type="ARBA" id="ARBA00022475"/>
    </source>
</evidence>